<dbReference type="GO" id="GO:0003676">
    <property type="term" value="F:nucleic acid binding"/>
    <property type="evidence" value="ECO:0007669"/>
    <property type="project" value="InterPro"/>
</dbReference>
<dbReference type="AlphaFoldDB" id="A0A096BI18"/>
<dbReference type="InterPro" id="IPR001667">
    <property type="entry name" value="DDH_dom"/>
</dbReference>
<dbReference type="Proteomes" id="UP000029622">
    <property type="component" value="Unassembled WGS sequence"/>
</dbReference>
<proteinExistence type="predicted"/>
<evidence type="ECO:0000259" key="2">
    <source>
        <dbReference type="Pfam" id="PF02272"/>
    </source>
</evidence>
<dbReference type="Pfam" id="PF01368">
    <property type="entry name" value="DHH"/>
    <property type="match status" value="1"/>
</dbReference>
<dbReference type="InterPro" id="IPR051319">
    <property type="entry name" value="Oligoribo/pAp-PDE_c-di-AMP_PDE"/>
</dbReference>
<dbReference type="PANTHER" id="PTHR47618">
    <property type="entry name" value="BIFUNCTIONAL OLIGORIBONUCLEASE AND PAP PHOSPHATASE NRNA"/>
    <property type="match status" value="1"/>
</dbReference>
<dbReference type="SUPFAM" id="SSF64182">
    <property type="entry name" value="DHH phosphoesterases"/>
    <property type="match status" value="1"/>
</dbReference>
<evidence type="ECO:0000259" key="1">
    <source>
        <dbReference type="Pfam" id="PF01368"/>
    </source>
</evidence>
<dbReference type="STRING" id="1156417.Y919_04080"/>
<organism evidence="3 4">
    <name type="scientific">Caloranaerobacter azorensis H53214</name>
    <dbReference type="NCBI Taxonomy" id="1156417"/>
    <lineage>
        <taxon>Bacteria</taxon>
        <taxon>Bacillati</taxon>
        <taxon>Bacillota</taxon>
        <taxon>Tissierellia</taxon>
        <taxon>Tissierellales</taxon>
        <taxon>Thermohalobacteraceae</taxon>
        <taxon>Caloranaerobacter</taxon>
    </lineage>
</organism>
<sequence length="324" mass="37090">MRMKMNDEFKKLKQKLDEVKDICLVSHIHPDGDSIGSLLGFGLALENINKKITMIKVDDIPYKYKFLPQVSKLKNYEENKKFDLLIVLDCSDLDRLGSFKHITENARYIVNIDHHISNTNYGDINIVDHKAAATGELVYNILDYLNMNINKEIATCLYVAIATDTGSFRYDNTHSRTHYIVSKLLEKQIDLKKVTFEVFQNKTLASTKLFIEALNTLELYYDNRLAVVQVTQQMLKKNNAEFNDIDGIVEYIRDIDTVEVACILKEIKEDEIKIGLRSKTYVDVANIAKVFQGGGHIRASGCTIYNNISKAKELIIREIGLNLR</sequence>
<evidence type="ECO:0000313" key="3">
    <source>
        <dbReference type="EMBL" id="KGG80850.1"/>
    </source>
</evidence>
<reference evidence="3 4" key="1">
    <citation type="submission" date="2013-12" db="EMBL/GenBank/DDBJ databases">
        <title>Draft genome sequence of Caloranaerobacter sp. H53214.</title>
        <authorList>
            <person name="Jiang L.J."/>
            <person name="Shao Z.Z."/>
            <person name="Long M.N."/>
        </authorList>
    </citation>
    <scope>NUCLEOTIDE SEQUENCE [LARGE SCALE GENOMIC DNA]</scope>
    <source>
        <strain evidence="3 4">H53214</strain>
    </source>
</reference>
<protein>
    <submittedName>
        <fullName evidence="3">3'-5' oligoribonuclease A</fullName>
    </submittedName>
</protein>
<evidence type="ECO:0000313" key="4">
    <source>
        <dbReference type="Proteomes" id="UP000029622"/>
    </source>
</evidence>
<name>A0A096BI18_9FIRM</name>
<dbReference type="PANTHER" id="PTHR47618:SF1">
    <property type="entry name" value="BIFUNCTIONAL OLIGORIBONUCLEASE AND PAP PHOSPHATASE NRNA"/>
    <property type="match status" value="1"/>
</dbReference>
<gene>
    <name evidence="3" type="ORF">Y919_04080</name>
</gene>
<dbReference type="InterPro" id="IPR003156">
    <property type="entry name" value="DHHA1_dom"/>
</dbReference>
<feature type="domain" description="DHHA1" evidence="2">
    <location>
        <begin position="229"/>
        <end position="316"/>
    </location>
</feature>
<dbReference type="Gene3D" id="3.10.310.30">
    <property type="match status" value="1"/>
</dbReference>
<dbReference type="EMBL" id="AZTB01000013">
    <property type="protein sequence ID" value="KGG80850.1"/>
    <property type="molecule type" value="Genomic_DNA"/>
</dbReference>
<dbReference type="InterPro" id="IPR038763">
    <property type="entry name" value="DHH_sf"/>
</dbReference>
<dbReference type="Gene3D" id="3.90.1640.10">
    <property type="entry name" value="inorganic pyrophosphatase (n-terminal core)"/>
    <property type="match status" value="1"/>
</dbReference>
<accession>A0A096BI18</accession>
<comment type="caution">
    <text evidence="3">The sequence shown here is derived from an EMBL/GenBank/DDBJ whole genome shotgun (WGS) entry which is preliminary data.</text>
</comment>
<dbReference type="Pfam" id="PF02272">
    <property type="entry name" value="DHHA1"/>
    <property type="match status" value="1"/>
</dbReference>
<feature type="domain" description="DDH" evidence="1">
    <location>
        <begin position="22"/>
        <end position="161"/>
    </location>
</feature>